<keyword evidence="7" id="KW-0472">Membrane</keyword>
<dbReference type="InterPro" id="IPR050271">
    <property type="entry name" value="UDP-glycosyltransferase"/>
</dbReference>
<name>A0A3P6S6L4_CYLGO</name>
<keyword evidence="3" id="KW-0328">Glycosyltransferase</keyword>
<dbReference type="PANTHER" id="PTHR48043:SF145">
    <property type="entry name" value="FI06409P-RELATED"/>
    <property type="match status" value="1"/>
</dbReference>
<keyword evidence="9" id="KW-1185">Reference proteome</keyword>
<accession>A0A3P6S6L4</accession>
<organism evidence="8 9">
    <name type="scientific">Cylicostephanus goldi</name>
    <name type="common">Nematode worm</name>
    <dbReference type="NCBI Taxonomy" id="71465"/>
    <lineage>
        <taxon>Eukaryota</taxon>
        <taxon>Metazoa</taxon>
        <taxon>Ecdysozoa</taxon>
        <taxon>Nematoda</taxon>
        <taxon>Chromadorea</taxon>
        <taxon>Rhabditida</taxon>
        <taxon>Rhabditina</taxon>
        <taxon>Rhabditomorpha</taxon>
        <taxon>Strongyloidea</taxon>
        <taxon>Strongylidae</taxon>
        <taxon>Cylicostephanus</taxon>
    </lineage>
</organism>
<dbReference type="Pfam" id="PF00201">
    <property type="entry name" value="UDPGT"/>
    <property type="match status" value="1"/>
</dbReference>
<dbReference type="GO" id="GO:0015020">
    <property type="term" value="F:glucuronosyltransferase activity"/>
    <property type="evidence" value="ECO:0007669"/>
    <property type="project" value="UniProtKB-EC"/>
</dbReference>
<keyword evidence="5" id="KW-0732">Signal</keyword>
<keyword evidence="4" id="KW-0808">Transferase</keyword>
<evidence type="ECO:0000256" key="7">
    <source>
        <dbReference type="SAM" id="Phobius"/>
    </source>
</evidence>
<keyword evidence="7" id="KW-0812">Transmembrane</keyword>
<dbReference type="AlphaFoldDB" id="A0A3P6S6L4"/>
<dbReference type="Gene3D" id="3.40.50.2000">
    <property type="entry name" value="Glycogen Phosphorylase B"/>
    <property type="match status" value="1"/>
</dbReference>
<evidence type="ECO:0000313" key="9">
    <source>
        <dbReference type="Proteomes" id="UP000271889"/>
    </source>
</evidence>
<feature type="transmembrane region" description="Helical" evidence="7">
    <location>
        <begin position="112"/>
        <end position="133"/>
    </location>
</feature>
<evidence type="ECO:0000256" key="5">
    <source>
        <dbReference type="ARBA" id="ARBA00022729"/>
    </source>
</evidence>
<dbReference type="EC" id="2.4.1.17" evidence="2"/>
<protein>
    <recommendedName>
        <fullName evidence="2">glucuronosyltransferase</fullName>
        <ecNumber evidence="2">2.4.1.17</ecNumber>
    </recommendedName>
</protein>
<comment type="similarity">
    <text evidence="1">Belongs to the UDP-glycosyltransferase family.</text>
</comment>
<dbReference type="Proteomes" id="UP000271889">
    <property type="component" value="Unassembled WGS sequence"/>
</dbReference>
<dbReference type="SUPFAM" id="SSF53756">
    <property type="entry name" value="UDP-Glycosyltransferase/glycogen phosphorylase"/>
    <property type="match status" value="1"/>
</dbReference>
<evidence type="ECO:0000256" key="3">
    <source>
        <dbReference type="ARBA" id="ARBA00022676"/>
    </source>
</evidence>
<evidence type="ECO:0000256" key="1">
    <source>
        <dbReference type="ARBA" id="ARBA00009995"/>
    </source>
</evidence>
<dbReference type="InterPro" id="IPR002213">
    <property type="entry name" value="UDP_glucos_trans"/>
</dbReference>
<evidence type="ECO:0000313" key="8">
    <source>
        <dbReference type="EMBL" id="VDK50341.1"/>
    </source>
</evidence>
<keyword evidence="7" id="KW-1133">Transmembrane helix</keyword>
<dbReference type="OrthoDB" id="416356at2759"/>
<evidence type="ECO:0000256" key="6">
    <source>
        <dbReference type="ARBA" id="ARBA00047475"/>
    </source>
</evidence>
<gene>
    <name evidence="8" type="ORF">CGOC_LOCUS1751</name>
</gene>
<comment type="catalytic activity">
    <reaction evidence="6">
        <text>glucuronate acceptor + UDP-alpha-D-glucuronate = acceptor beta-D-glucuronoside + UDP + H(+)</text>
        <dbReference type="Rhea" id="RHEA:21032"/>
        <dbReference type="ChEBI" id="CHEBI:15378"/>
        <dbReference type="ChEBI" id="CHEBI:58052"/>
        <dbReference type="ChEBI" id="CHEBI:58223"/>
        <dbReference type="ChEBI" id="CHEBI:132367"/>
        <dbReference type="ChEBI" id="CHEBI:132368"/>
        <dbReference type="EC" id="2.4.1.17"/>
    </reaction>
</comment>
<sequence>MLCLKEAITAGIPLLVIPLFGDQPKNAKLAEKHGIAVILQKSNLNADTMAVAIHEILTDQSYSLKVKRLSQMLKKKPVSVSKLLVRWTEFVAEFKTLENFIPVGNKLNFVQYYSLDVITFLSLLLSLTALLIWKLLRFAIRKTIDIMFALSTIVAHRSQQTKVKNE</sequence>
<reference evidence="8 9" key="1">
    <citation type="submission" date="2018-11" db="EMBL/GenBank/DDBJ databases">
        <authorList>
            <consortium name="Pathogen Informatics"/>
        </authorList>
    </citation>
    <scope>NUCLEOTIDE SEQUENCE [LARGE SCALE GENOMIC DNA]</scope>
</reference>
<proteinExistence type="inferred from homology"/>
<evidence type="ECO:0000256" key="2">
    <source>
        <dbReference type="ARBA" id="ARBA00012544"/>
    </source>
</evidence>
<evidence type="ECO:0000256" key="4">
    <source>
        <dbReference type="ARBA" id="ARBA00022679"/>
    </source>
</evidence>
<dbReference type="EMBL" id="UYRV01003503">
    <property type="protein sequence ID" value="VDK50341.1"/>
    <property type="molecule type" value="Genomic_DNA"/>
</dbReference>
<dbReference type="PANTHER" id="PTHR48043">
    <property type="entry name" value="EG:EG0003.4 PROTEIN-RELATED"/>
    <property type="match status" value="1"/>
</dbReference>